<dbReference type="GO" id="GO:0004185">
    <property type="term" value="F:serine-type carboxypeptidase activity"/>
    <property type="evidence" value="ECO:0007669"/>
    <property type="project" value="InterPro"/>
</dbReference>
<dbReference type="GO" id="GO:0006508">
    <property type="term" value="P:proteolysis"/>
    <property type="evidence" value="ECO:0007669"/>
    <property type="project" value="UniProtKB-KW"/>
</dbReference>
<dbReference type="EMBL" id="AAYY01000009">
    <property type="protein sequence ID" value="EDP42902.1"/>
    <property type="molecule type" value="Genomic_DNA"/>
</dbReference>
<comment type="caution">
    <text evidence="9">The sequence shown here is derived from an EMBL/GenBank/DDBJ whole genome shotgun (WGS) entry which is preliminary data.</text>
</comment>
<keyword evidence="8" id="KW-1133">Transmembrane helix</keyword>
<name>A8Q449_MALGO</name>
<dbReference type="InterPro" id="IPR029058">
    <property type="entry name" value="AB_hydrolase_fold"/>
</dbReference>
<evidence type="ECO:0000256" key="3">
    <source>
        <dbReference type="ARBA" id="ARBA00022670"/>
    </source>
</evidence>
<evidence type="ECO:0000256" key="8">
    <source>
        <dbReference type="SAM" id="Phobius"/>
    </source>
</evidence>
<evidence type="ECO:0000256" key="7">
    <source>
        <dbReference type="ARBA" id="ARBA00048461"/>
    </source>
</evidence>
<keyword evidence="3" id="KW-0645">Protease</keyword>
<dbReference type="VEuPathDB" id="FungiDB:MGL_2498"/>
<dbReference type="MEROPS" id="S10.A69"/>
<evidence type="ECO:0000256" key="5">
    <source>
        <dbReference type="ARBA" id="ARBA00023180"/>
    </source>
</evidence>
<keyword evidence="8" id="KW-0812">Transmembrane</keyword>
<sequence>MNWPPEIGAMTEYLRRNDVLASLHVNTTMRPEAWVECNPNVGPAIHAHTRDTAAGATYLPGILERGVPVLLYAGDQDLVCPSLGLQRFVDHLTWHGAQGMQGAKPEPWTINHALVGTWQSARNLTFATLINASHMAPYDAPYAAHDMMLRFMDVRLPRVSKQTPSVQSNIGKDERVLVPHDAALLLQNTSVAPTTSSSMPSSLPAYASDLSGSLLVWILIGMAIALCVYMRRRVRHPIGTQYHAVGQHVMEDAAASLESATRRPPETQDAQWFSADHELDTFTLGDEHDEDKNLALR</sequence>
<evidence type="ECO:0008006" key="11">
    <source>
        <dbReference type="Google" id="ProtNLM"/>
    </source>
</evidence>
<keyword evidence="8" id="KW-0472">Membrane</keyword>
<organism evidence="9 10">
    <name type="scientific">Malassezia globosa (strain ATCC MYA-4612 / CBS 7966)</name>
    <name type="common">Dandruff-associated fungus</name>
    <dbReference type="NCBI Taxonomy" id="425265"/>
    <lineage>
        <taxon>Eukaryota</taxon>
        <taxon>Fungi</taxon>
        <taxon>Dikarya</taxon>
        <taxon>Basidiomycota</taxon>
        <taxon>Ustilaginomycotina</taxon>
        <taxon>Malasseziomycetes</taxon>
        <taxon>Malasseziales</taxon>
        <taxon>Malasseziaceae</taxon>
        <taxon>Malassezia</taxon>
    </lineage>
</organism>
<gene>
    <name evidence="9" type="ORF">MGL_2498</name>
</gene>
<evidence type="ECO:0000313" key="9">
    <source>
        <dbReference type="EMBL" id="EDP42902.1"/>
    </source>
</evidence>
<evidence type="ECO:0000256" key="2">
    <source>
        <dbReference type="ARBA" id="ARBA00022645"/>
    </source>
</evidence>
<dbReference type="RefSeq" id="XP_001730116.1">
    <property type="nucleotide sequence ID" value="XM_001730064.1"/>
</dbReference>
<keyword evidence="10" id="KW-1185">Reference proteome</keyword>
<dbReference type="OrthoDB" id="443318at2759"/>
<accession>A8Q449</accession>
<keyword evidence="2" id="KW-0121">Carboxypeptidase</keyword>
<keyword evidence="5" id="KW-0325">Glycoprotein</keyword>
<evidence type="ECO:0000256" key="4">
    <source>
        <dbReference type="ARBA" id="ARBA00022801"/>
    </source>
</evidence>
<feature type="transmembrane region" description="Helical" evidence="8">
    <location>
        <begin position="210"/>
        <end position="229"/>
    </location>
</feature>
<dbReference type="GeneID" id="5854423"/>
<comment type="catalytic activity">
    <reaction evidence="6">
        <text>a diacylglycerol + H2O = a monoacylglycerol + a fatty acid + H(+)</text>
        <dbReference type="Rhea" id="RHEA:32731"/>
        <dbReference type="ChEBI" id="CHEBI:15377"/>
        <dbReference type="ChEBI" id="CHEBI:15378"/>
        <dbReference type="ChEBI" id="CHEBI:17408"/>
        <dbReference type="ChEBI" id="CHEBI:18035"/>
        <dbReference type="ChEBI" id="CHEBI:28868"/>
    </reaction>
</comment>
<dbReference type="Pfam" id="PF00450">
    <property type="entry name" value="Peptidase_S10"/>
    <property type="match status" value="1"/>
</dbReference>
<dbReference type="KEGG" id="mgl:MGL_2498"/>
<dbReference type="Proteomes" id="UP000008837">
    <property type="component" value="Unassembled WGS sequence"/>
</dbReference>
<keyword evidence="4" id="KW-0378">Hydrolase</keyword>
<dbReference type="SUPFAM" id="SSF53474">
    <property type="entry name" value="alpha/beta-Hydrolases"/>
    <property type="match status" value="1"/>
</dbReference>
<comment type="catalytic activity">
    <reaction evidence="7">
        <text>a monoacylglycerol + H2O = glycerol + a fatty acid + H(+)</text>
        <dbReference type="Rhea" id="RHEA:15245"/>
        <dbReference type="ChEBI" id="CHEBI:15377"/>
        <dbReference type="ChEBI" id="CHEBI:15378"/>
        <dbReference type="ChEBI" id="CHEBI:17408"/>
        <dbReference type="ChEBI" id="CHEBI:17754"/>
        <dbReference type="ChEBI" id="CHEBI:28868"/>
    </reaction>
</comment>
<dbReference type="InterPro" id="IPR001563">
    <property type="entry name" value="Peptidase_S10"/>
</dbReference>
<evidence type="ECO:0000313" key="10">
    <source>
        <dbReference type="Proteomes" id="UP000008837"/>
    </source>
</evidence>
<dbReference type="AlphaFoldDB" id="A8Q449"/>
<protein>
    <recommendedName>
        <fullName evidence="11">Carboxypeptidase D</fullName>
    </recommendedName>
</protein>
<reference evidence="9 10" key="1">
    <citation type="journal article" date="2007" name="Proc. Natl. Acad. Sci. U.S.A.">
        <title>Dandruff-associated Malassezia genomes reveal convergent and divergent virulence traits shared with plant and human fungal pathogens.</title>
        <authorList>
            <person name="Xu J."/>
            <person name="Saunders C.W."/>
            <person name="Hu P."/>
            <person name="Grant R.A."/>
            <person name="Boekhout T."/>
            <person name="Kuramae E.E."/>
            <person name="Kronstad J.W."/>
            <person name="Deangelis Y.M."/>
            <person name="Reeder N.L."/>
            <person name="Johnstone K.R."/>
            <person name="Leland M."/>
            <person name="Fieno A.M."/>
            <person name="Begley W.M."/>
            <person name="Sun Y."/>
            <person name="Lacey M.P."/>
            <person name="Chaudhary T."/>
            <person name="Keough T."/>
            <person name="Chu L."/>
            <person name="Sears R."/>
            <person name="Yuan B."/>
            <person name="Dawson T.L.Jr."/>
        </authorList>
    </citation>
    <scope>NUCLEOTIDE SEQUENCE [LARGE SCALE GENOMIC DNA]</scope>
    <source>
        <strain evidence="10">ATCC MYA-4612 / CBS 7966</strain>
    </source>
</reference>
<evidence type="ECO:0000256" key="6">
    <source>
        <dbReference type="ARBA" id="ARBA00047591"/>
    </source>
</evidence>
<dbReference type="InParanoid" id="A8Q449"/>
<evidence type="ECO:0000256" key="1">
    <source>
        <dbReference type="ARBA" id="ARBA00009431"/>
    </source>
</evidence>
<dbReference type="STRING" id="425265.A8Q449"/>
<dbReference type="Gene3D" id="3.40.50.1820">
    <property type="entry name" value="alpha/beta hydrolase"/>
    <property type="match status" value="1"/>
</dbReference>
<comment type="similarity">
    <text evidence="1">Belongs to the peptidase S10 family.</text>
</comment>
<proteinExistence type="inferred from homology"/>